<sequence>MGRTHLGYVCACACVFLQLLGKSREELVPEPSSEQSRQSSADVIMREDAEEMFYSIDLEKYDGVKCPDPIPPENGAIVGEGNKVGSVVYVECRLGYRLDGPAVLACVPTSDGAEWDSTDSRHCIELGDKDNHHETVTVKPGTEPGIQSSSHEQIPMPASIDPAQHLRLGANSHDHFINHDMEADSGSKNSIPLQCLDKPEEGPCRASFKRYYFSKTTMECHTFIYGGCHGNKNNFNTMTDCNLACLGHQ</sequence>
<reference evidence="6" key="1">
    <citation type="submission" date="2021-04" db="EMBL/GenBank/DDBJ databases">
        <authorList>
            <consortium name="Molecular Ecology Group"/>
        </authorList>
    </citation>
    <scope>NUCLEOTIDE SEQUENCE</scope>
</reference>
<dbReference type="EMBL" id="CAJHNH020000179">
    <property type="protein sequence ID" value="CAG5115887.1"/>
    <property type="molecule type" value="Genomic_DNA"/>
</dbReference>
<dbReference type="PRINTS" id="PR00759">
    <property type="entry name" value="BASICPTASE"/>
</dbReference>
<dbReference type="Proteomes" id="UP000678393">
    <property type="component" value="Unassembled WGS sequence"/>
</dbReference>
<feature type="chain" id="PRO_5035945170" evidence="3">
    <location>
        <begin position="26"/>
        <end position="249"/>
    </location>
</feature>
<comment type="caution">
    <text evidence="2">Lacks conserved residue(s) required for the propagation of feature annotation.</text>
</comment>
<keyword evidence="7" id="KW-1185">Reference proteome</keyword>
<dbReference type="InterPro" id="IPR000436">
    <property type="entry name" value="Sushi_SCR_CCP_dom"/>
</dbReference>
<dbReference type="Pfam" id="PF00014">
    <property type="entry name" value="Kunitz_BPTI"/>
    <property type="match status" value="1"/>
</dbReference>
<dbReference type="PANTHER" id="PTHR10083:SF374">
    <property type="entry name" value="BPTI_KUNITZ INHIBITOR DOMAIN-CONTAINING PROTEIN"/>
    <property type="match status" value="1"/>
</dbReference>
<name>A0A8S3YFI9_9EUPU</name>
<keyword evidence="3" id="KW-0732">Signal</keyword>
<dbReference type="GO" id="GO:0004867">
    <property type="term" value="F:serine-type endopeptidase inhibitor activity"/>
    <property type="evidence" value="ECO:0007669"/>
    <property type="project" value="InterPro"/>
</dbReference>
<proteinExistence type="predicted"/>
<feature type="domain" description="BPTI/Kunitz inhibitor" evidence="4">
    <location>
        <begin position="195"/>
        <end position="245"/>
    </location>
</feature>
<gene>
    <name evidence="6" type="ORF">CUNI_LOCUS1445</name>
</gene>
<dbReference type="FunFam" id="4.10.410.10:FF:000004">
    <property type="entry name" value="Tissue factor pathway inhibitor"/>
    <property type="match status" value="1"/>
</dbReference>
<evidence type="ECO:0000313" key="7">
    <source>
        <dbReference type="Proteomes" id="UP000678393"/>
    </source>
</evidence>
<dbReference type="CDD" id="cd00109">
    <property type="entry name" value="Kunitz-type"/>
    <property type="match status" value="1"/>
</dbReference>
<organism evidence="6 7">
    <name type="scientific">Candidula unifasciata</name>
    <dbReference type="NCBI Taxonomy" id="100452"/>
    <lineage>
        <taxon>Eukaryota</taxon>
        <taxon>Metazoa</taxon>
        <taxon>Spiralia</taxon>
        <taxon>Lophotrochozoa</taxon>
        <taxon>Mollusca</taxon>
        <taxon>Gastropoda</taxon>
        <taxon>Heterobranchia</taxon>
        <taxon>Euthyneura</taxon>
        <taxon>Panpulmonata</taxon>
        <taxon>Eupulmonata</taxon>
        <taxon>Stylommatophora</taxon>
        <taxon>Helicina</taxon>
        <taxon>Helicoidea</taxon>
        <taxon>Geomitridae</taxon>
        <taxon>Candidula</taxon>
    </lineage>
</organism>
<evidence type="ECO:0000313" key="6">
    <source>
        <dbReference type="EMBL" id="CAG5115887.1"/>
    </source>
</evidence>
<dbReference type="PROSITE" id="PS00280">
    <property type="entry name" value="BPTI_KUNITZ_1"/>
    <property type="match status" value="1"/>
</dbReference>
<dbReference type="OrthoDB" id="5950222at2759"/>
<evidence type="ECO:0000259" key="5">
    <source>
        <dbReference type="PROSITE" id="PS50923"/>
    </source>
</evidence>
<dbReference type="PROSITE" id="PS50923">
    <property type="entry name" value="SUSHI"/>
    <property type="match status" value="1"/>
</dbReference>
<dbReference type="InterPro" id="IPR036880">
    <property type="entry name" value="Kunitz_BPTI_sf"/>
</dbReference>
<evidence type="ECO:0000259" key="4">
    <source>
        <dbReference type="PROSITE" id="PS50279"/>
    </source>
</evidence>
<dbReference type="InterPro" id="IPR035976">
    <property type="entry name" value="Sushi/SCR/CCP_sf"/>
</dbReference>
<dbReference type="SUPFAM" id="SSF57535">
    <property type="entry name" value="Complement control module/SCR domain"/>
    <property type="match status" value="1"/>
</dbReference>
<dbReference type="PANTHER" id="PTHR10083">
    <property type="entry name" value="KUNITZ-TYPE PROTEASE INHIBITOR-RELATED"/>
    <property type="match status" value="1"/>
</dbReference>
<evidence type="ECO:0000256" key="2">
    <source>
        <dbReference type="PROSITE-ProRule" id="PRU00302"/>
    </source>
</evidence>
<dbReference type="SUPFAM" id="SSF57362">
    <property type="entry name" value="BPTI-like"/>
    <property type="match status" value="1"/>
</dbReference>
<dbReference type="Pfam" id="PF00084">
    <property type="entry name" value="Sushi"/>
    <property type="match status" value="1"/>
</dbReference>
<dbReference type="InterPro" id="IPR002223">
    <property type="entry name" value="Kunitz_BPTI"/>
</dbReference>
<dbReference type="SMART" id="SM00032">
    <property type="entry name" value="CCP"/>
    <property type="match status" value="1"/>
</dbReference>
<dbReference type="AlphaFoldDB" id="A0A8S3YFI9"/>
<dbReference type="CDD" id="cd00033">
    <property type="entry name" value="CCP"/>
    <property type="match status" value="1"/>
</dbReference>
<feature type="domain" description="Sushi" evidence="5">
    <location>
        <begin position="64"/>
        <end position="125"/>
    </location>
</feature>
<dbReference type="InterPro" id="IPR050098">
    <property type="entry name" value="TFPI/VKTCI-like"/>
</dbReference>
<dbReference type="GO" id="GO:0005615">
    <property type="term" value="C:extracellular space"/>
    <property type="evidence" value="ECO:0007669"/>
    <property type="project" value="TreeGrafter"/>
</dbReference>
<dbReference type="Gene3D" id="2.10.70.10">
    <property type="entry name" value="Complement Module, domain 1"/>
    <property type="match status" value="1"/>
</dbReference>
<accession>A0A8S3YFI9</accession>
<dbReference type="PROSITE" id="PS50279">
    <property type="entry name" value="BPTI_KUNITZ_2"/>
    <property type="match status" value="1"/>
</dbReference>
<keyword evidence="1" id="KW-1015">Disulfide bond</keyword>
<dbReference type="SMART" id="SM00131">
    <property type="entry name" value="KU"/>
    <property type="match status" value="1"/>
</dbReference>
<comment type="caution">
    <text evidence="6">The sequence shown here is derived from an EMBL/GenBank/DDBJ whole genome shotgun (WGS) entry which is preliminary data.</text>
</comment>
<evidence type="ECO:0000256" key="1">
    <source>
        <dbReference type="ARBA" id="ARBA00023157"/>
    </source>
</evidence>
<protein>
    <submittedName>
        <fullName evidence="6">Uncharacterized protein</fullName>
    </submittedName>
</protein>
<keyword evidence="2" id="KW-0768">Sushi</keyword>
<dbReference type="InterPro" id="IPR020901">
    <property type="entry name" value="Prtase_inh_Kunz-CS"/>
</dbReference>
<dbReference type="Gene3D" id="4.10.410.10">
    <property type="entry name" value="Pancreatic trypsin inhibitor Kunitz domain"/>
    <property type="match status" value="1"/>
</dbReference>
<feature type="signal peptide" evidence="3">
    <location>
        <begin position="1"/>
        <end position="25"/>
    </location>
</feature>
<evidence type="ECO:0000256" key="3">
    <source>
        <dbReference type="SAM" id="SignalP"/>
    </source>
</evidence>